<sequence length="242" mass="26724">MRKYLLLCFLVITVSLYITNITAQTEPDPPKKPCPGSQMFQMPSACPKDSSPQPTCFMCSLCEKCKAKMMQMCGNMGNLQNCGQKGPSQFSCMNNPGGNPPFPPPAPPFADRGGKDECCKQKQADSSHKSPLKILLAHKDMLGLTQAQIEKIKTIALKTQQEVIQTKASIDIEELDVKMIMDDDDIDMAALKSKLESIAKKNAKLRLLKAEAKMSVKSVLTPEQIKQFKEIKSNCMCPMCAK</sequence>
<evidence type="ECO:0000256" key="1">
    <source>
        <dbReference type="SAM" id="SignalP"/>
    </source>
</evidence>
<comment type="caution">
    <text evidence="2">The sequence shown here is derived from an EMBL/GenBank/DDBJ whole genome shotgun (WGS) entry which is preliminary data.</text>
</comment>
<feature type="chain" id="PRO_5009532215" evidence="1">
    <location>
        <begin position="24"/>
        <end position="242"/>
    </location>
</feature>
<reference evidence="2 3" key="1">
    <citation type="journal article" date="2016" name="Nat. Commun.">
        <title>Thousands of microbial genomes shed light on interconnected biogeochemical processes in an aquifer system.</title>
        <authorList>
            <person name="Anantharaman K."/>
            <person name="Brown C.T."/>
            <person name="Hug L.A."/>
            <person name="Sharon I."/>
            <person name="Castelle C.J."/>
            <person name="Probst A.J."/>
            <person name="Thomas B.C."/>
            <person name="Singh A."/>
            <person name="Wilkins M.J."/>
            <person name="Karaoz U."/>
            <person name="Brodie E.L."/>
            <person name="Williams K.H."/>
            <person name="Hubbard S.S."/>
            <person name="Banfield J.F."/>
        </authorList>
    </citation>
    <scope>NUCLEOTIDE SEQUENCE [LARGE SCALE GENOMIC DNA]</scope>
</reference>
<evidence type="ECO:0000313" key="2">
    <source>
        <dbReference type="EMBL" id="OGL42408.1"/>
    </source>
</evidence>
<organism evidence="2 3">
    <name type="scientific">Candidatus Schekmanbacteria bacterium RBG_13_48_7</name>
    <dbReference type="NCBI Taxonomy" id="1817878"/>
    <lineage>
        <taxon>Bacteria</taxon>
        <taxon>Candidatus Schekmaniibacteriota</taxon>
    </lineage>
</organism>
<name>A0A1F7RML9_9BACT</name>
<feature type="signal peptide" evidence="1">
    <location>
        <begin position="1"/>
        <end position="23"/>
    </location>
</feature>
<protein>
    <submittedName>
        <fullName evidence="2">Uncharacterized protein</fullName>
    </submittedName>
</protein>
<evidence type="ECO:0000313" key="3">
    <source>
        <dbReference type="Proteomes" id="UP000179266"/>
    </source>
</evidence>
<gene>
    <name evidence="2" type="ORF">A2161_17330</name>
</gene>
<accession>A0A1F7RML9</accession>
<dbReference type="AlphaFoldDB" id="A0A1F7RML9"/>
<dbReference type="Gene3D" id="1.20.120.1490">
    <property type="match status" value="1"/>
</dbReference>
<dbReference type="EMBL" id="MGDD01000326">
    <property type="protein sequence ID" value="OGL42408.1"/>
    <property type="molecule type" value="Genomic_DNA"/>
</dbReference>
<dbReference type="Proteomes" id="UP000179266">
    <property type="component" value="Unassembled WGS sequence"/>
</dbReference>
<keyword evidence="1" id="KW-0732">Signal</keyword>
<proteinExistence type="predicted"/>